<dbReference type="GO" id="GO:0016887">
    <property type="term" value="F:ATP hydrolysis activity"/>
    <property type="evidence" value="ECO:0007669"/>
    <property type="project" value="InterPro"/>
</dbReference>
<dbReference type="InterPro" id="IPR003439">
    <property type="entry name" value="ABC_transporter-like_ATP-bd"/>
</dbReference>
<organism evidence="5 6">
    <name type="scientific">Solobacterium moorei F0204</name>
    <dbReference type="NCBI Taxonomy" id="706433"/>
    <lineage>
        <taxon>Bacteria</taxon>
        <taxon>Bacillati</taxon>
        <taxon>Bacillota</taxon>
        <taxon>Erysipelotrichia</taxon>
        <taxon>Erysipelotrichales</taxon>
        <taxon>Erysipelotrichaceae</taxon>
        <taxon>Solobacterium</taxon>
    </lineage>
</organism>
<accession>E7MPA8</accession>
<comment type="caution">
    <text evidence="5">The sequence shown here is derived from an EMBL/GenBank/DDBJ whole genome shotgun (WGS) entry which is preliminary data.</text>
</comment>
<evidence type="ECO:0000256" key="2">
    <source>
        <dbReference type="ARBA" id="ARBA00022741"/>
    </source>
</evidence>
<keyword evidence="1" id="KW-0813">Transport</keyword>
<dbReference type="Pfam" id="PF00005">
    <property type="entry name" value="ABC_tran"/>
    <property type="match status" value="1"/>
</dbReference>
<dbReference type="InterPro" id="IPR051782">
    <property type="entry name" value="ABC_Transporter_VariousFunc"/>
</dbReference>
<dbReference type="EMBL" id="AECQ01000028">
    <property type="protein sequence ID" value="EFW24013.1"/>
    <property type="molecule type" value="Genomic_DNA"/>
</dbReference>
<dbReference type="PANTHER" id="PTHR42939">
    <property type="entry name" value="ABC TRANSPORTER ATP-BINDING PROTEIN ALBC-RELATED"/>
    <property type="match status" value="1"/>
</dbReference>
<name>E7MPA8_9FIRM</name>
<dbReference type="PROSITE" id="PS00211">
    <property type="entry name" value="ABC_TRANSPORTER_1"/>
    <property type="match status" value="1"/>
</dbReference>
<dbReference type="InterPro" id="IPR017871">
    <property type="entry name" value="ABC_transporter-like_CS"/>
</dbReference>
<reference evidence="5 6" key="1">
    <citation type="submission" date="2010-08" db="EMBL/GenBank/DDBJ databases">
        <authorList>
            <person name="Weinstock G."/>
            <person name="Sodergren E."/>
            <person name="Clifton S."/>
            <person name="Fulton L."/>
            <person name="Fulton B."/>
            <person name="Courtney L."/>
            <person name="Fronick C."/>
            <person name="Harrison M."/>
            <person name="Strong C."/>
            <person name="Farmer C."/>
            <person name="Delahaunty K."/>
            <person name="Markovic C."/>
            <person name="Hall O."/>
            <person name="Minx P."/>
            <person name="Tomlinson C."/>
            <person name="Mitreva M."/>
            <person name="Hou S."/>
            <person name="Chen J."/>
            <person name="Wollam A."/>
            <person name="Pepin K.H."/>
            <person name="Johnson M."/>
            <person name="Bhonagiri V."/>
            <person name="Zhang X."/>
            <person name="Suruliraj S."/>
            <person name="Warren W."/>
            <person name="Chinwalla A."/>
            <person name="Mardis E.R."/>
            <person name="Wilson R.K."/>
        </authorList>
    </citation>
    <scope>NUCLEOTIDE SEQUENCE [LARGE SCALE GENOMIC DNA]</scope>
    <source>
        <strain evidence="5 6">F0204</strain>
    </source>
</reference>
<keyword evidence="3 5" id="KW-0067">ATP-binding</keyword>
<keyword evidence="6" id="KW-1185">Reference proteome</keyword>
<dbReference type="AlphaFoldDB" id="E7MPA8"/>
<feature type="domain" description="ABC transporter" evidence="4">
    <location>
        <begin position="6"/>
        <end position="234"/>
    </location>
</feature>
<proteinExistence type="predicted"/>
<dbReference type="CDD" id="cd03230">
    <property type="entry name" value="ABC_DR_subfamily_A"/>
    <property type="match status" value="1"/>
</dbReference>
<dbReference type="SMART" id="SM00382">
    <property type="entry name" value="AAA"/>
    <property type="match status" value="1"/>
</dbReference>
<dbReference type="InterPro" id="IPR003593">
    <property type="entry name" value="AAA+_ATPase"/>
</dbReference>
<dbReference type="PANTHER" id="PTHR42939:SF3">
    <property type="entry name" value="ABC TRANSPORTER ATP-BINDING COMPONENT"/>
    <property type="match status" value="1"/>
</dbReference>
<keyword evidence="2" id="KW-0547">Nucleotide-binding</keyword>
<protein>
    <submittedName>
        <fullName evidence="5">ABC transporter, ATP-binding protein</fullName>
    </submittedName>
</protein>
<dbReference type="PROSITE" id="PS50893">
    <property type="entry name" value="ABC_TRANSPORTER_2"/>
    <property type="match status" value="1"/>
</dbReference>
<evidence type="ECO:0000313" key="6">
    <source>
        <dbReference type="Proteomes" id="UP000004097"/>
    </source>
</evidence>
<dbReference type="eggNOG" id="COG1131">
    <property type="taxonomic scope" value="Bacteria"/>
</dbReference>
<evidence type="ECO:0000256" key="1">
    <source>
        <dbReference type="ARBA" id="ARBA00022448"/>
    </source>
</evidence>
<evidence type="ECO:0000259" key="4">
    <source>
        <dbReference type="PROSITE" id="PS50893"/>
    </source>
</evidence>
<dbReference type="SUPFAM" id="SSF52540">
    <property type="entry name" value="P-loop containing nucleoside triphosphate hydrolases"/>
    <property type="match status" value="1"/>
</dbReference>
<gene>
    <name evidence="5" type="ORF">HMPREF9430_01388</name>
</gene>
<evidence type="ECO:0000313" key="5">
    <source>
        <dbReference type="EMBL" id="EFW24013.1"/>
    </source>
</evidence>
<dbReference type="Proteomes" id="UP000004097">
    <property type="component" value="Unassembled WGS sequence"/>
</dbReference>
<dbReference type="STRING" id="706433.HMPREF9430_01388"/>
<sequence length="285" mass="31946">MGEIVMNAIEVKDITKKYDSFRLNHVSLQIPEGSIYGLIGENGAGKTTLINCILGLVQPNYGDVVVLGSDNFINEVELKDQLGFVINDMGIPNILTVDKIEEIFSKIYKHWDHAQFIKLLKQFEIDKDEKYETLSLGNKMRIAIAIALSHNAKLLVLDEPMNALDPAIRAEVVELLIEYTRQEDRTVLISSHIVTDLEKMCDYIGFMHAGELIIDDEKDNILSNYGILNLAPEEIINIPEGAIVAKKETPYQVKLLVDRKHAPNLEGLHPATLEEIFVGIVKGII</sequence>
<dbReference type="GO" id="GO:0005524">
    <property type="term" value="F:ATP binding"/>
    <property type="evidence" value="ECO:0007669"/>
    <property type="project" value="UniProtKB-KW"/>
</dbReference>
<dbReference type="HOGENOM" id="CLU_000604_1_2_9"/>
<dbReference type="Gene3D" id="3.40.50.300">
    <property type="entry name" value="P-loop containing nucleotide triphosphate hydrolases"/>
    <property type="match status" value="1"/>
</dbReference>
<evidence type="ECO:0000256" key="3">
    <source>
        <dbReference type="ARBA" id="ARBA00022840"/>
    </source>
</evidence>
<dbReference type="InterPro" id="IPR027417">
    <property type="entry name" value="P-loop_NTPase"/>
</dbReference>